<evidence type="ECO:0000256" key="5">
    <source>
        <dbReference type="ARBA" id="ARBA00023277"/>
    </source>
</evidence>
<evidence type="ECO:0000313" key="8">
    <source>
        <dbReference type="EMBL" id="MVA75104.1"/>
    </source>
</evidence>
<keyword evidence="4 8" id="KW-0560">Oxidoreductase</keyword>
<evidence type="ECO:0000259" key="7">
    <source>
        <dbReference type="Pfam" id="PF02781"/>
    </source>
</evidence>
<evidence type="ECO:0000256" key="3">
    <source>
        <dbReference type="ARBA" id="ARBA00022857"/>
    </source>
</evidence>
<protein>
    <submittedName>
        <fullName evidence="8">Glucose-6-phosphate dehydrogenase</fullName>
        <ecNumber evidence="8">1.1.1.49</ecNumber>
    </submittedName>
</protein>
<dbReference type="Pfam" id="PF02781">
    <property type="entry name" value="G6PD_C"/>
    <property type="match status" value="1"/>
</dbReference>
<dbReference type="GO" id="GO:0004345">
    <property type="term" value="F:glucose-6-phosphate dehydrogenase activity"/>
    <property type="evidence" value="ECO:0007669"/>
    <property type="project" value="UniProtKB-EC"/>
</dbReference>
<sequence length="460" mass="50466">MSATQQERSAEPVTLVVLGASGDLFARLLMPGLADLLAEQPERRIKLVGSGRSERSDEQWRAAVGEAIDEEARSREAEAYLLDRTEYVQADPTDKEQLEQLIGRAEGRLVLYFALPPAVTIAVCERLHELDLPEGLKIVAEKPFGTDADSARELNAALHTLVGEEDVHRVDHFLGMSSTLDLLGLRLSNRVFSQVWSNAHVERVDVVFDETLGLEGRAGFYDGTGALVDMIQSHLLQVLALVAMEPPARIDDLDLRDQIAHVLRSTSIWDDDPVGSSRRGRYTAGTVGDRELPSYVDEEDVDPSLETETYAEITCQVATERWAGVPFRLRSGKALAQNRRELRLTFRPPAHVPPGLDGPALPEVMVIDLKTGDLHLQLSTNASGDPFRLERSTLAAEVGSARMSPYGEVLRAALDGDARLSVRGDVAVRCWEIIAPVQRAWADGEVPLLDYPAGSEGPED</sequence>
<accession>A0A6A9UU41</accession>
<name>A0A6A9UU41_9ACTN</name>
<gene>
    <name evidence="8" type="ORF">GC722_03535</name>
</gene>
<dbReference type="SUPFAM" id="SSF51735">
    <property type="entry name" value="NAD(P)-binding Rossmann-fold domains"/>
    <property type="match status" value="1"/>
</dbReference>
<dbReference type="GO" id="GO:0006006">
    <property type="term" value="P:glucose metabolic process"/>
    <property type="evidence" value="ECO:0007669"/>
    <property type="project" value="UniProtKB-KW"/>
</dbReference>
<keyword evidence="9" id="KW-1185">Reference proteome</keyword>
<dbReference type="PRINTS" id="PR00079">
    <property type="entry name" value="G6PDHDRGNASE"/>
</dbReference>
<proteinExistence type="predicted"/>
<dbReference type="InterPro" id="IPR036291">
    <property type="entry name" value="NAD(P)-bd_dom_sf"/>
</dbReference>
<dbReference type="Proteomes" id="UP000435304">
    <property type="component" value="Unassembled WGS sequence"/>
</dbReference>
<dbReference type="EMBL" id="WPCU01000004">
    <property type="protein sequence ID" value="MVA75104.1"/>
    <property type="molecule type" value="Genomic_DNA"/>
</dbReference>
<evidence type="ECO:0000259" key="6">
    <source>
        <dbReference type="Pfam" id="PF00479"/>
    </source>
</evidence>
<dbReference type="Pfam" id="PF00479">
    <property type="entry name" value="G6PD_N"/>
    <property type="match status" value="1"/>
</dbReference>
<evidence type="ECO:0000256" key="1">
    <source>
        <dbReference type="ARBA" id="ARBA00004937"/>
    </source>
</evidence>
<feature type="domain" description="Glucose-6-phosphate dehydrogenase C-terminal" evidence="7">
    <location>
        <begin position="185"/>
        <end position="459"/>
    </location>
</feature>
<keyword evidence="5" id="KW-0119">Carbohydrate metabolism</keyword>
<dbReference type="RefSeq" id="WP_197429748.1">
    <property type="nucleotide sequence ID" value="NZ_WPCU01000004.1"/>
</dbReference>
<evidence type="ECO:0000256" key="4">
    <source>
        <dbReference type="ARBA" id="ARBA00023002"/>
    </source>
</evidence>
<dbReference type="InterPro" id="IPR022675">
    <property type="entry name" value="G6P_DH_C"/>
</dbReference>
<comment type="caution">
    <text evidence="8">The sequence shown here is derived from an EMBL/GenBank/DDBJ whole genome shotgun (WGS) entry which is preliminary data.</text>
</comment>
<feature type="domain" description="Glucose-6-phosphate dehydrogenase NAD-binding" evidence="6">
    <location>
        <begin position="16"/>
        <end position="176"/>
    </location>
</feature>
<dbReference type="InterPro" id="IPR001282">
    <property type="entry name" value="G6P_DH"/>
</dbReference>
<dbReference type="Gene3D" id="3.40.50.720">
    <property type="entry name" value="NAD(P)-binding Rossmann-like Domain"/>
    <property type="match status" value="1"/>
</dbReference>
<dbReference type="GO" id="GO:0009051">
    <property type="term" value="P:pentose-phosphate shunt, oxidative branch"/>
    <property type="evidence" value="ECO:0007669"/>
    <property type="project" value="TreeGrafter"/>
</dbReference>
<keyword evidence="3" id="KW-0521">NADP</keyword>
<dbReference type="NCBIfam" id="NF009492">
    <property type="entry name" value="PRK12853.1-3"/>
    <property type="match status" value="1"/>
</dbReference>
<dbReference type="AlphaFoldDB" id="A0A6A9UU41"/>
<dbReference type="Gene3D" id="3.30.360.10">
    <property type="entry name" value="Dihydrodipicolinate Reductase, domain 2"/>
    <property type="match status" value="1"/>
</dbReference>
<dbReference type="InterPro" id="IPR022674">
    <property type="entry name" value="G6P_DH_NAD-bd"/>
</dbReference>
<evidence type="ECO:0000313" key="9">
    <source>
        <dbReference type="Proteomes" id="UP000435304"/>
    </source>
</evidence>
<dbReference type="EC" id="1.1.1.49" evidence="8"/>
<dbReference type="PANTHER" id="PTHR23429">
    <property type="entry name" value="GLUCOSE-6-PHOSPHATE 1-DEHYDROGENASE G6PD"/>
    <property type="match status" value="1"/>
</dbReference>
<keyword evidence="2" id="KW-0313">Glucose metabolism</keyword>
<organism evidence="8 9">
    <name type="scientific">Auraticoccus cholistanensis</name>
    <dbReference type="NCBI Taxonomy" id="2656650"/>
    <lineage>
        <taxon>Bacteria</taxon>
        <taxon>Bacillati</taxon>
        <taxon>Actinomycetota</taxon>
        <taxon>Actinomycetes</taxon>
        <taxon>Propionibacteriales</taxon>
        <taxon>Propionibacteriaceae</taxon>
        <taxon>Auraticoccus</taxon>
    </lineage>
</organism>
<comment type="pathway">
    <text evidence="1">Carbohydrate degradation; pentose phosphate pathway; D-ribulose 5-phosphate from D-glucose 6-phosphate (oxidative stage): step 1/3.</text>
</comment>
<reference evidence="8 9" key="1">
    <citation type="submission" date="2019-12" db="EMBL/GenBank/DDBJ databases">
        <title>Auraticoccus cholistani sp. nov., an actinomycete isolated from soil of Cholistan desert.</title>
        <authorList>
            <person name="Cheema M.T."/>
        </authorList>
    </citation>
    <scope>NUCLEOTIDE SEQUENCE [LARGE SCALE GENOMIC DNA]</scope>
    <source>
        <strain evidence="8 9">F435</strain>
    </source>
</reference>
<dbReference type="PANTHER" id="PTHR23429:SF0">
    <property type="entry name" value="GLUCOSE-6-PHOSPHATE 1-DEHYDROGENASE"/>
    <property type="match status" value="1"/>
</dbReference>
<dbReference type="PIRSF" id="PIRSF000110">
    <property type="entry name" value="G6PD"/>
    <property type="match status" value="1"/>
</dbReference>
<evidence type="ECO:0000256" key="2">
    <source>
        <dbReference type="ARBA" id="ARBA00022526"/>
    </source>
</evidence>
<dbReference type="SUPFAM" id="SSF55347">
    <property type="entry name" value="Glyceraldehyde-3-phosphate dehydrogenase-like, C-terminal domain"/>
    <property type="match status" value="1"/>
</dbReference>
<dbReference type="GO" id="GO:0005829">
    <property type="term" value="C:cytosol"/>
    <property type="evidence" value="ECO:0007669"/>
    <property type="project" value="TreeGrafter"/>
</dbReference>
<dbReference type="GO" id="GO:0050661">
    <property type="term" value="F:NADP binding"/>
    <property type="evidence" value="ECO:0007669"/>
    <property type="project" value="InterPro"/>
</dbReference>